<proteinExistence type="predicted"/>
<gene>
    <name evidence="5" type="ORF">IAD22_07180</name>
</gene>
<reference evidence="5" key="1">
    <citation type="submission" date="2020-10" db="EMBL/GenBank/DDBJ databases">
        <authorList>
            <person name="Gilroy R."/>
        </authorList>
    </citation>
    <scope>NUCLEOTIDE SEQUENCE</scope>
    <source>
        <strain evidence="5">ChiGjej1B1-1684</strain>
    </source>
</reference>
<dbReference type="AlphaFoldDB" id="A0A9D1S838"/>
<comment type="caution">
    <text evidence="5">The sequence shown here is derived from an EMBL/GenBank/DDBJ whole genome shotgun (WGS) entry which is preliminary data.</text>
</comment>
<dbReference type="PROSITE" id="PS01117">
    <property type="entry name" value="HTH_MARR_1"/>
    <property type="match status" value="1"/>
</dbReference>
<dbReference type="PANTHER" id="PTHR42756:SF1">
    <property type="entry name" value="TRANSCRIPTIONAL REPRESSOR OF EMRAB OPERON"/>
    <property type="match status" value="1"/>
</dbReference>
<keyword evidence="1" id="KW-0805">Transcription regulation</keyword>
<dbReference type="GO" id="GO:0003677">
    <property type="term" value="F:DNA binding"/>
    <property type="evidence" value="ECO:0007669"/>
    <property type="project" value="UniProtKB-KW"/>
</dbReference>
<organism evidence="5 6">
    <name type="scientific">Candidatus Limousia pullorum</name>
    <dbReference type="NCBI Taxonomy" id="2840860"/>
    <lineage>
        <taxon>Bacteria</taxon>
        <taxon>Bacillati</taxon>
        <taxon>Bacillota</taxon>
        <taxon>Clostridia</taxon>
        <taxon>Eubacteriales</taxon>
        <taxon>Oscillospiraceae</taxon>
        <taxon>Oscillospiraceae incertae sedis</taxon>
        <taxon>Candidatus Limousia</taxon>
    </lineage>
</organism>
<dbReference type="InterPro" id="IPR011991">
    <property type="entry name" value="ArsR-like_HTH"/>
</dbReference>
<keyword evidence="2" id="KW-0238">DNA-binding</keyword>
<dbReference type="InterPro" id="IPR036390">
    <property type="entry name" value="WH_DNA-bd_sf"/>
</dbReference>
<evidence type="ECO:0000256" key="3">
    <source>
        <dbReference type="ARBA" id="ARBA00023163"/>
    </source>
</evidence>
<dbReference type="Proteomes" id="UP000824118">
    <property type="component" value="Unassembled WGS sequence"/>
</dbReference>
<dbReference type="InterPro" id="IPR000835">
    <property type="entry name" value="HTH_MarR-typ"/>
</dbReference>
<dbReference type="EMBL" id="DVNG01000108">
    <property type="protein sequence ID" value="HIU50779.1"/>
    <property type="molecule type" value="Genomic_DNA"/>
</dbReference>
<dbReference type="GO" id="GO:0003700">
    <property type="term" value="F:DNA-binding transcription factor activity"/>
    <property type="evidence" value="ECO:0007669"/>
    <property type="project" value="InterPro"/>
</dbReference>
<dbReference type="PRINTS" id="PR00598">
    <property type="entry name" value="HTHMARR"/>
</dbReference>
<evidence type="ECO:0000259" key="4">
    <source>
        <dbReference type="PROSITE" id="PS50995"/>
    </source>
</evidence>
<sequence length="173" mass="19864">MEPVQRQINDITPLEPEEVQAAKLINAMHIFSKINIGTVLGKLSQTEYLVIYFVRKHGEYDGHCNNGVNVTSLSEVLGVSTPAVSRILRSLEEKGFIRRITNSKNRRETYISLTDTGREIYLRDRETASMLYKAVEEKMGKDEIRELVRLSLSFNRIMCEEIERINLSKTNSI</sequence>
<dbReference type="PANTHER" id="PTHR42756">
    <property type="entry name" value="TRANSCRIPTIONAL REGULATOR, MARR"/>
    <property type="match status" value="1"/>
</dbReference>
<evidence type="ECO:0000256" key="2">
    <source>
        <dbReference type="ARBA" id="ARBA00023125"/>
    </source>
</evidence>
<dbReference type="SMART" id="SM00347">
    <property type="entry name" value="HTH_MARR"/>
    <property type="match status" value="1"/>
</dbReference>
<dbReference type="CDD" id="cd00090">
    <property type="entry name" value="HTH_ARSR"/>
    <property type="match status" value="1"/>
</dbReference>
<dbReference type="Gene3D" id="1.10.10.10">
    <property type="entry name" value="Winged helix-like DNA-binding domain superfamily/Winged helix DNA-binding domain"/>
    <property type="match status" value="1"/>
</dbReference>
<dbReference type="SUPFAM" id="SSF46785">
    <property type="entry name" value="Winged helix' DNA-binding domain"/>
    <property type="match status" value="1"/>
</dbReference>
<reference evidence="5" key="2">
    <citation type="journal article" date="2021" name="PeerJ">
        <title>Extensive microbial diversity within the chicken gut microbiome revealed by metagenomics and culture.</title>
        <authorList>
            <person name="Gilroy R."/>
            <person name="Ravi A."/>
            <person name="Getino M."/>
            <person name="Pursley I."/>
            <person name="Horton D.L."/>
            <person name="Alikhan N.F."/>
            <person name="Baker D."/>
            <person name="Gharbi K."/>
            <person name="Hall N."/>
            <person name="Watson M."/>
            <person name="Adriaenssens E.M."/>
            <person name="Foster-Nyarko E."/>
            <person name="Jarju S."/>
            <person name="Secka A."/>
            <person name="Antonio M."/>
            <person name="Oren A."/>
            <person name="Chaudhuri R.R."/>
            <person name="La Ragione R."/>
            <person name="Hildebrand F."/>
            <person name="Pallen M.J."/>
        </authorList>
    </citation>
    <scope>NUCLEOTIDE SEQUENCE</scope>
    <source>
        <strain evidence="5">ChiGjej1B1-1684</strain>
    </source>
</reference>
<dbReference type="Pfam" id="PF01047">
    <property type="entry name" value="MarR"/>
    <property type="match status" value="1"/>
</dbReference>
<evidence type="ECO:0000256" key="1">
    <source>
        <dbReference type="ARBA" id="ARBA00023015"/>
    </source>
</evidence>
<evidence type="ECO:0000313" key="6">
    <source>
        <dbReference type="Proteomes" id="UP000824118"/>
    </source>
</evidence>
<protein>
    <submittedName>
        <fullName evidence="5">MarR family transcriptional regulator</fullName>
    </submittedName>
</protein>
<feature type="domain" description="HTH marR-type" evidence="4">
    <location>
        <begin position="1"/>
        <end position="156"/>
    </location>
</feature>
<dbReference type="PROSITE" id="PS50995">
    <property type="entry name" value="HTH_MARR_2"/>
    <property type="match status" value="1"/>
</dbReference>
<name>A0A9D1S838_9FIRM</name>
<dbReference type="InterPro" id="IPR036388">
    <property type="entry name" value="WH-like_DNA-bd_sf"/>
</dbReference>
<evidence type="ECO:0000313" key="5">
    <source>
        <dbReference type="EMBL" id="HIU50779.1"/>
    </source>
</evidence>
<dbReference type="InterPro" id="IPR023187">
    <property type="entry name" value="Tscrpt_reg_MarR-type_CS"/>
</dbReference>
<accession>A0A9D1S838</accession>
<keyword evidence="3" id="KW-0804">Transcription</keyword>